<dbReference type="InterPro" id="IPR046342">
    <property type="entry name" value="CBS_dom_sf"/>
</dbReference>
<proteinExistence type="predicted"/>
<dbReference type="SUPFAM" id="SSF54631">
    <property type="entry name" value="CBS-domain pair"/>
    <property type="match status" value="1"/>
</dbReference>
<evidence type="ECO:0000256" key="8">
    <source>
        <dbReference type="PROSITE-ProRule" id="PRU01193"/>
    </source>
</evidence>
<dbReference type="AlphaFoldDB" id="A0A2D6YI69"/>
<organism evidence="12 13">
    <name type="scientific">SAR324 cluster bacterium</name>
    <dbReference type="NCBI Taxonomy" id="2024889"/>
    <lineage>
        <taxon>Bacteria</taxon>
        <taxon>Deltaproteobacteria</taxon>
        <taxon>SAR324 cluster</taxon>
    </lineage>
</organism>
<dbReference type="InterPro" id="IPR044751">
    <property type="entry name" value="Ion_transp-like_CBS"/>
</dbReference>
<sequence>MTLLIVFVAMAIGISFVCSIAEAVLLSITPAYVALLQQKGKRSGEMLFQLKENVDRPLTAILTLNTIANTVGAAGVGVQATQLFGDEYLGVASGALTLMILIFSEIIPKTMGAAFWRTLAPTVGYFIKYLVLILLPFVWLAEFLTRGMKQHRELTGFSREEFASMAELGIKEGQLEESESRILRNLFRFRSSYAEDIMTPRTVVFSLEENLTVDEYFTLHPQNPFSRIPIYQKHPDQVTGYVLKNDIIMAQAQDRPQTRLSDFRRQVVVTRYNATIAEVFDLMISKREQLALVVDDDWGTMVGVVTMEDVVETLLGLEIVDEDDKNEDMQVLARRLWERRARAMGLQLDDKEDQPSRQEPQGAS</sequence>
<keyword evidence="5 7" id="KW-0129">CBS domain</keyword>
<comment type="caution">
    <text evidence="12">The sequence shown here is derived from an EMBL/GenBank/DDBJ whole genome shotgun (WGS) entry which is preliminary data.</text>
</comment>
<dbReference type="Pfam" id="PF00571">
    <property type="entry name" value="CBS"/>
    <property type="match status" value="1"/>
</dbReference>
<evidence type="ECO:0000256" key="6">
    <source>
        <dbReference type="ARBA" id="ARBA00023136"/>
    </source>
</evidence>
<dbReference type="SMART" id="SM00116">
    <property type="entry name" value="CBS"/>
    <property type="match status" value="2"/>
</dbReference>
<name>A0A2D6YI69_9DELT</name>
<protein>
    <submittedName>
        <fullName evidence="12">Hemolysin</fullName>
    </submittedName>
</protein>
<evidence type="ECO:0000259" key="11">
    <source>
        <dbReference type="PROSITE" id="PS51846"/>
    </source>
</evidence>
<evidence type="ECO:0000256" key="4">
    <source>
        <dbReference type="ARBA" id="ARBA00022989"/>
    </source>
</evidence>
<evidence type="ECO:0000256" key="3">
    <source>
        <dbReference type="ARBA" id="ARBA00022737"/>
    </source>
</evidence>
<dbReference type="InterPro" id="IPR000644">
    <property type="entry name" value="CBS_dom"/>
</dbReference>
<keyword evidence="4 8" id="KW-1133">Transmembrane helix</keyword>
<comment type="subcellular location">
    <subcellularLocation>
        <location evidence="1">Membrane</location>
        <topology evidence="1">Multi-pass membrane protein</topology>
    </subcellularLocation>
</comment>
<evidence type="ECO:0000256" key="5">
    <source>
        <dbReference type="ARBA" id="ARBA00023122"/>
    </source>
</evidence>
<dbReference type="PANTHER" id="PTHR22777">
    <property type="entry name" value="HEMOLYSIN-RELATED"/>
    <property type="match status" value="1"/>
</dbReference>
<feature type="domain" description="CBS" evidence="10">
    <location>
        <begin position="263"/>
        <end position="322"/>
    </location>
</feature>
<evidence type="ECO:0000313" key="13">
    <source>
        <dbReference type="Proteomes" id="UP000226525"/>
    </source>
</evidence>
<feature type="domain" description="CNNM transmembrane" evidence="11">
    <location>
        <begin position="1"/>
        <end position="179"/>
    </location>
</feature>
<feature type="transmembrane region" description="Helical" evidence="9">
    <location>
        <begin position="6"/>
        <end position="36"/>
    </location>
</feature>
<evidence type="ECO:0000256" key="9">
    <source>
        <dbReference type="SAM" id="Phobius"/>
    </source>
</evidence>
<keyword evidence="2 8" id="KW-0812">Transmembrane</keyword>
<keyword evidence="6 8" id="KW-0472">Membrane</keyword>
<evidence type="ECO:0000256" key="1">
    <source>
        <dbReference type="ARBA" id="ARBA00004141"/>
    </source>
</evidence>
<dbReference type="Proteomes" id="UP000226525">
    <property type="component" value="Unassembled WGS sequence"/>
</dbReference>
<evidence type="ECO:0000256" key="7">
    <source>
        <dbReference type="PROSITE-ProRule" id="PRU00703"/>
    </source>
</evidence>
<dbReference type="Pfam" id="PF01595">
    <property type="entry name" value="CNNM"/>
    <property type="match status" value="1"/>
</dbReference>
<dbReference type="GO" id="GO:0005886">
    <property type="term" value="C:plasma membrane"/>
    <property type="evidence" value="ECO:0007669"/>
    <property type="project" value="TreeGrafter"/>
</dbReference>
<evidence type="ECO:0000259" key="10">
    <source>
        <dbReference type="PROSITE" id="PS51371"/>
    </source>
</evidence>
<dbReference type="PROSITE" id="PS51846">
    <property type="entry name" value="CNNM"/>
    <property type="match status" value="1"/>
</dbReference>
<dbReference type="Gene3D" id="3.10.580.10">
    <property type="entry name" value="CBS-domain"/>
    <property type="match status" value="1"/>
</dbReference>
<dbReference type="PANTHER" id="PTHR22777:SF4">
    <property type="entry name" value="UPF0053 PROTEIN SLL1254"/>
    <property type="match status" value="1"/>
</dbReference>
<accession>A0A2D6YI69</accession>
<evidence type="ECO:0000313" key="12">
    <source>
        <dbReference type="EMBL" id="MAH62886.1"/>
    </source>
</evidence>
<gene>
    <name evidence="12" type="ORF">CMN54_05440</name>
</gene>
<dbReference type="CDD" id="cd04590">
    <property type="entry name" value="CBS_pair_CorC_HlyC_assoc"/>
    <property type="match status" value="1"/>
</dbReference>
<feature type="transmembrane region" description="Helical" evidence="9">
    <location>
        <begin position="57"/>
        <end position="76"/>
    </location>
</feature>
<dbReference type="PROSITE" id="PS51371">
    <property type="entry name" value="CBS"/>
    <property type="match status" value="1"/>
</dbReference>
<dbReference type="InterPro" id="IPR002550">
    <property type="entry name" value="CNNM"/>
</dbReference>
<keyword evidence="3" id="KW-0677">Repeat</keyword>
<evidence type="ECO:0000256" key="2">
    <source>
        <dbReference type="ARBA" id="ARBA00022692"/>
    </source>
</evidence>
<feature type="transmembrane region" description="Helical" evidence="9">
    <location>
        <begin position="119"/>
        <end position="141"/>
    </location>
</feature>
<reference evidence="13" key="1">
    <citation type="submission" date="2017-09" db="EMBL/GenBank/DDBJ databases">
        <title>The Reconstruction of 2,631 Draft Metagenome-Assembled Genomes from the Global Oceans.</title>
        <authorList>
            <person name="Tully B.J."/>
            <person name="Graham E.D."/>
            <person name="Heidelberg J.F."/>
        </authorList>
    </citation>
    <scope>NUCLEOTIDE SEQUENCE [LARGE SCALE GENOMIC DNA]</scope>
</reference>
<dbReference type="EMBL" id="NZEX01000059">
    <property type="protein sequence ID" value="MAH62886.1"/>
    <property type="molecule type" value="Genomic_DNA"/>
</dbReference>
<feature type="transmembrane region" description="Helical" evidence="9">
    <location>
        <begin position="88"/>
        <end position="107"/>
    </location>
</feature>